<evidence type="ECO:0000256" key="5">
    <source>
        <dbReference type="ARBA" id="ARBA00023163"/>
    </source>
</evidence>
<organism evidence="10">
    <name type="scientific">uncultured bacterium Contig1758</name>
    <dbReference type="NCBI Taxonomy" id="1393501"/>
    <lineage>
        <taxon>Bacteria</taxon>
        <taxon>environmental samples</taxon>
    </lineage>
</organism>
<evidence type="ECO:0000256" key="4">
    <source>
        <dbReference type="ARBA" id="ARBA00023125"/>
    </source>
</evidence>
<feature type="DNA-binding region" description="OmpR/PhoB-type" evidence="7">
    <location>
        <begin position="128"/>
        <end position="223"/>
    </location>
</feature>
<dbReference type="AlphaFoldDB" id="W0FIY1"/>
<feature type="domain" description="OmpR/PhoB-type" evidence="9">
    <location>
        <begin position="128"/>
        <end position="223"/>
    </location>
</feature>
<keyword evidence="2" id="KW-0902">Two-component regulatory system</keyword>
<dbReference type="Gene3D" id="3.40.50.2300">
    <property type="match status" value="1"/>
</dbReference>
<protein>
    <submittedName>
        <fullName evidence="10">Two component transcriptional regulator, winged helix family protein</fullName>
    </submittedName>
</protein>
<dbReference type="InterPro" id="IPR011006">
    <property type="entry name" value="CheY-like_superfamily"/>
</dbReference>
<dbReference type="PANTHER" id="PTHR48111:SF40">
    <property type="entry name" value="PHOSPHATE REGULON TRANSCRIPTIONAL REGULATORY PROTEIN PHOB"/>
    <property type="match status" value="1"/>
</dbReference>
<dbReference type="PROSITE" id="PS51755">
    <property type="entry name" value="OMPR_PHOB"/>
    <property type="match status" value="1"/>
</dbReference>
<dbReference type="Gene3D" id="1.10.10.10">
    <property type="entry name" value="Winged helix-like DNA-binding domain superfamily/Winged helix DNA-binding domain"/>
    <property type="match status" value="1"/>
</dbReference>
<keyword evidence="3" id="KW-0805">Transcription regulation</keyword>
<dbReference type="PANTHER" id="PTHR48111">
    <property type="entry name" value="REGULATOR OF RPOS"/>
    <property type="match status" value="1"/>
</dbReference>
<keyword evidence="1 6" id="KW-0597">Phosphoprotein</keyword>
<dbReference type="CDD" id="cd00383">
    <property type="entry name" value="trans_reg_C"/>
    <property type="match status" value="1"/>
</dbReference>
<evidence type="ECO:0000256" key="3">
    <source>
        <dbReference type="ARBA" id="ARBA00023015"/>
    </source>
</evidence>
<dbReference type="FunFam" id="3.40.50.2300:FF:000001">
    <property type="entry name" value="DNA-binding response regulator PhoB"/>
    <property type="match status" value="1"/>
</dbReference>
<evidence type="ECO:0000313" key="10">
    <source>
        <dbReference type="EMBL" id="AHF24798.1"/>
    </source>
</evidence>
<evidence type="ECO:0000259" key="8">
    <source>
        <dbReference type="PROSITE" id="PS50110"/>
    </source>
</evidence>
<dbReference type="InterPro" id="IPR001867">
    <property type="entry name" value="OmpR/PhoB-type_DNA-bd"/>
</dbReference>
<keyword evidence="4 7" id="KW-0238">DNA-binding</keyword>
<dbReference type="GO" id="GO:0000976">
    <property type="term" value="F:transcription cis-regulatory region binding"/>
    <property type="evidence" value="ECO:0007669"/>
    <property type="project" value="TreeGrafter"/>
</dbReference>
<dbReference type="GO" id="GO:0032993">
    <property type="term" value="C:protein-DNA complex"/>
    <property type="evidence" value="ECO:0007669"/>
    <property type="project" value="TreeGrafter"/>
</dbReference>
<dbReference type="InterPro" id="IPR039420">
    <property type="entry name" value="WalR-like"/>
</dbReference>
<evidence type="ECO:0000256" key="6">
    <source>
        <dbReference type="PROSITE-ProRule" id="PRU00169"/>
    </source>
</evidence>
<dbReference type="SUPFAM" id="SSF52172">
    <property type="entry name" value="CheY-like"/>
    <property type="match status" value="1"/>
</dbReference>
<dbReference type="CDD" id="cd17574">
    <property type="entry name" value="REC_OmpR"/>
    <property type="match status" value="1"/>
</dbReference>
<dbReference type="GO" id="GO:0006355">
    <property type="term" value="P:regulation of DNA-templated transcription"/>
    <property type="evidence" value="ECO:0007669"/>
    <property type="project" value="InterPro"/>
</dbReference>
<evidence type="ECO:0000259" key="9">
    <source>
        <dbReference type="PROSITE" id="PS51755"/>
    </source>
</evidence>
<dbReference type="PROSITE" id="PS50110">
    <property type="entry name" value="RESPONSE_REGULATORY"/>
    <property type="match status" value="1"/>
</dbReference>
<dbReference type="GO" id="GO:0000156">
    <property type="term" value="F:phosphorelay response regulator activity"/>
    <property type="evidence" value="ECO:0007669"/>
    <property type="project" value="TreeGrafter"/>
</dbReference>
<evidence type="ECO:0000256" key="1">
    <source>
        <dbReference type="ARBA" id="ARBA00022553"/>
    </source>
</evidence>
<feature type="domain" description="Response regulatory" evidence="8">
    <location>
        <begin position="3"/>
        <end position="119"/>
    </location>
</feature>
<evidence type="ECO:0000256" key="7">
    <source>
        <dbReference type="PROSITE-ProRule" id="PRU01091"/>
    </source>
</evidence>
<dbReference type="Pfam" id="PF00486">
    <property type="entry name" value="Trans_reg_C"/>
    <property type="match status" value="1"/>
</dbReference>
<keyword evidence="5" id="KW-0804">Transcription</keyword>
<dbReference type="GO" id="GO:0005829">
    <property type="term" value="C:cytosol"/>
    <property type="evidence" value="ECO:0007669"/>
    <property type="project" value="TreeGrafter"/>
</dbReference>
<dbReference type="InterPro" id="IPR036388">
    <property type="entry name" value="WH-like_DNA-bd_sf"/>
</dbReference>
<evidence type="ECO:0000256" key="2">
    <source>
        <dbReference type="ARBA" id="ARBA00023012"/>
    </source>
</evidence>
<dbReference type="Pfam" id="PF00072">
    <property type="entry name" value="Response_reg"/>
    <property type="match status" value="1"/>
</dbReference>
<dbReference type="SMART" id="SM00862">
    <property type="entry name" value="Trans_reg_C"/>
    <property type="match status" value="1"/>
</dbReference>
<dbReference type="SMART" id="SM00448">
    <property type="entry name" value="REC"/>
    <property type="match status" value="1"/>
</dbReference>
<sequence>MAKILMVEDSAQLREAVSDFFMNRSGGTLTVETAADGDEGMKAVTENTYDLVILDIMLPGPSGYMICKKLREKSDCPIVFLTALGTEDNILLGYEMGADEYMVKPFSLMILYTKCLILMDRKVKKQDEKVLTSGDIKLYPSRMQVFVGENEIELAPKEYFLLKALLDNIGHVLGRQKLLDLVWGMDYFGSDRVVDTTVKNVRHKLGSSGDQIKTIRGGGYKAV</sequence>
<dbReference type="EMBL" id="KC246806">
    <property type="protein sequence ID" value="AHF24798.1"/>
    <property type="molecule type" value="Genomic_DNA"/>
</dbReference>
<proteinExistence type="predicted"/>
<accession>W0FIY1</accession>
<reference evidence="10" key="1">
    <citation type="journal article" date="2013" name="PLoS ONE">
        <title>Metagenomic insights into the carbohydrate-active enzymes carried by the microorganisms adhering to solid digesta in the rumen of cows.</title>
        <authorList>
            <person name="Wang L."/>
            <person name="Hatem A."/>
            <person name="Catalyurek U.V."/>
            <person name="Morrison M."/>
            <person name="Yu Z."/>
        </authorList>
    </citation>
    <scope>NUCLEOTIDE SEQUENCE</scope>
</reference>
<name>W0FIY1_9BACT</name>
<dbReference type="InterPro" id="IPR001789">
    <property type="entry name" value="Sig_transdc_resp-reg_receiver"/>
</dbReference>
<feature type="modified residue" description="4-aspartylphosphate" evidence="6">
    <location>
        <position position="55"/>
    </location>
</feature>